<evidence type="ECO:0000256" key="2">
    <source>
        <dbReference type="SAM" id="SignalP"/>
    </source>
</evidence>
<evidence type="ECO:0000256" key="1">
    <source>
        <dbReference type="SAM" id="MobiDB-lite"/>
    </source>
</evidence>
<reference evidence="3 4" key="1">
    <citation type="submission" date="2019-10" db="EMBL/GenBank/DDBJ databases">
        <authorList>
            <person name="Karimi E."/>
        </authorList>
    </citation>
    <scope>NUCLEOTIDE SEQUENCE [LARGE SCALE GENOMIC DNA]</scope>
    <source>
        <strain evidence="3">Bacillus sp. 71</strain>
    </source>
</reference>
<gene>
    <name evidence="3" type="ORF">BACI71_100293</name>
</gene>
<dbReference type="AlphaFoldDB" id="A0A653NDS0"/>
<protein>
    <recommendedName>
        <fullName evidence="5">Lipoprotein</fullName>
    </recommendedName>
</protein>
<name>A0A653NDS0_BACMY</name>
<feature type="region of interest" description="Disordered" evidence="1">
    <location>
        <begin position="69"/>
        <end position="115"/>
    </location>
</feature>
<feature type="region of interest" description="Disordered" evidence="1">
    <location>
        <begin position="261"/>
        <end position="286"/>
    </location>
</feature>
<sequence>MKAKRLVTLALPIMLLSACTTETYGLTQAEFRKVDKEFKADKMIEDMKRMHYKDEEIERQLRGALAKLEYEEEQRSGKKSDKKSESQTEVDKEKEISSAKETRSGNDKTNKKHTIPISSTEFPDYMFDLLIDLKYSIRTLKKESDAFSIASYEGEPKDTIIKIYSQLDSLERVEVPKKYTDYEYIIKEGIEDIRDYLPKVEKAFKKYEDPRNDKKKVKEEVERALDGIDSGMYTWQPFFADMNDKDPNALKEAIKNKQDVIKQDHNSFGKGTSSTTDGSINYTPKK</sequence>
<accession>A0A653NDS0</accession>
<evidence type="ECO:0000313" key="3">
    <source>
        <dbReference type="EMBL" id="VXB15730.1"/>
    </source>
</evidence>
<feature type="compositionally biased region" description="Polar residues" evidence="1">
    <location>
        <begin position="269"/>
        <end position="286"/>
    </location>
</feature>
<evidence type="ECO:0000313" key="4">
    <source>
        <dbReference type="Proteomes" id="UP000437562"/>
    </source>
</evidence>
<dbReference type="PROSITE" id="PS51257">
    <property type="entry name" value="PROKAR_LIPOPROTEIN"/>
    <property type="match status" value="1"/>
</dbReference>
<feature type="signal peptide" evidence="2">
    <location>
        <begin position="1"/>
        <end position="20"/>
    </location>
</feature>
<organism evidence="3 4">
    <name type="scientific">Bacillus mycoides</name>
    <dbReference type="NCBI Taxonomy" id="1405"/>
    <lineage>
        <taxon>Bacteria</taxon>
        <taxon>Bacillati</taxon>
        <taxon>Bacillota</taxon>
        <taxon>Bacilli</taxon>
        <taxon>Bacillales</taxon>
        <taxon>Bacillaceae</taxon>
        <taxon>Bacillus</taxon>
        <taxon>Bacillus cereus group</taxon>
    </lineage>
</organism>
<evidence type="ECO:0008006" key="5">
    <source>
        <dbReference type="Google" id="ProtNLM"/>
    </source>
</evidence>
<proteinExistence type="predicted"/>
<feature type="compositionally biased region" description="Basic and acidic residues" evidence="1">
    <location>
        <begin position="73"/>
        <end position="109"/>
    </location>
</feature>
<dbReference type="Proteomes" id="UP000437562">
    <property type="component" value="Unassembled WGS sequence"/>
</dbReference>
<dbReference type="RefSeq" id="WP_201309454.1">
    <property type="nucleotide sequence ID" value="NZ_LR733376.1"/>
</dbReference>
<feature type="chain" id="PRO_5039192693" description="Lipoprotein" evidence="2">
    <location>
        <begin position="21"/>
        <end position="286"/>
    </location>
</feature>
<dbReference type="EMBL" id="CABWMC010000002">
    <property type="protein sequence ID" value="VXB15730.1"/>
    <property type="molecule type" value="Genomic_DNA"/>
</dbReference>
<keyword evidence="2" id="KW-0732">Signal</keyword>